<accession>A0AAN9G388</accession>
<evidence type="ECO:0000259" key="1">
    <source>
        <dbReference type="PROSITE" id="PS50041"/>
    </source>
</evidence>
<dbReference type="Proteomes" id="UP001374579">
    <property type="component" value="Unassembled WGS sequence"/>
</dbReference>
<dbReference type="InterPro" id="IPR016187">
    <property type="entry name" value="CTDL_fold"/>
</dbReference>
<dbReference type="PANTHER" id="PTHR22803">
    <property type="entry name" value="MANNOSE, PHOSPHOLIPASE, LECTIN RECEPTOR RELATED"/>
    <property type="match status" value="1"/>
</dbReference>
<proteinExistence type="predicted"/>
<protein>
    <recommendedName>
        <fullName evidence="1">C-type lectin domain-containing protein</fullName>
    </recommendedName>
</protein>
<sequence length="159" mass="17917">MFITAPKGQLSSGSDVTKCPPHLNRGGNLIAFHNTCYDVVTYDPLTWEDARVRCQTNGGRLVEIAGITTLSFLTGYLSTLDNVGTGVWIGLDDKDQEGLWRWDSGPPLKSSHWGPEQPGGFTGWLDDCALMKLDGFWYDYQCDVFYQHFSYICQYDMLK</sequence>
<dbReference type="PROSITE" id="PS50041">
    <property type="entry name" value="C_TYPE_LECTIN_2"/>
    <property type="match status" value="1"/>
</dbReference>
<dbReference type="InterPro" id="IPR050111">
    <property type="entry name" value="C-type_lectin/snaclec_domain"/>
</dbReference>
<gene>
    <name evidence="2" type="ORF">V1264_007046</name>
</gene>
<dbReference type="Gene3D" id="3.10.100.10">
    <property type="entry name" value="Mannose-Binding Protein A, subunit A"/>
    <property type="match status" value="1"/>
</dbReference>
<dbReference type="InterPro" id="IPR016186">
    <property type="entry name" value="C-type_lectin-like/link_sf"/>
</dbReference>
<dbReference type="CDD" id="cd00037">
    <property type="entry name" value="CLECT"/>
    <property type="match status" value="1"/>
</dbReference>
<evidence type="ECO:0000313" key="2">
    <source>
        <dbReference type="EMBL" id="KAK7093259.1"/>
    </source>
</evidence>
<keyword evidence="3" id="KW-1185">Reference proteome</keyword>
<name>A0AAN9G388_9CAEN</name>
<dbReference type="EMBL" id="JBAMIC010000019">
    <property type="protein sequence ID" value="KAK7093259.1"/>
    <property type="molecule type" value="Genomic_DNA"/>
</dbReference>
<evidence type="ECO:0000313" key="3">
    <source>
        <dbReference type="Proteomes" id="UP001374579"/>
    </source>
</evidence>
<dbReference type="SMART" id="SM00034">
    <property type="entry name" value="CLECT"/>
    <property type="match status" value="1"/>
</dbReference>
<reference evidence="2 3" key="1">
    <citation type="submission" date="2024-02" db="EMBL/GenBank/DDBJ databases">
        <title>Chromosome-scale genome assembly of the rough periwinkle Littorina saxatilis.</title>
        <authorList>
            <person name="De Jode A."/>
            <person name="Faria R."/>
            <person name="Formenti G."/>
            <person name="Sims Y."/>
            <person name="Smith T.P."/>
            <person name="Tracey A."/>
            <person name="Wood J.M.D."/>
            <person name="Zagrodzka Z.B."/>
            <person name="Johannesson K."/>
            <person name="Butlin R.K."/>
            <person name="Leder E.H."/>
        </authorList>
    </citation>
    <scope>NUCLEOTIDE SEQUENCE [LARGE SCALE GENOMIC DNA]</scope>
    <source>
        <strain evidence="2">Snail1</strain>
        <tissue evidence="2">Muscle</tissue>
    </source>
</reference>
<dbReference type="SUPFAM" id="SSF56436">
    <property type="entry name" value="C-type lectin-like"/>
    <property type="match status" value="1"/>
</dbReference>
<comment type="caution">
    <text evidence="2">The sequence shown here is derived from an EMBL/GenBank/DDBJ whole genome shotgun (WGS) entry which is preliminary data.</text>
</comment>
<dbReference type="AlphaFoldDB" id="A0AAN9G388"/>
<feature type="domain" description="C-type lectin" evidence="1">
    <location>
        <begin position="32"/>
        <end position="143"/>
    </location>
</feature>
<dbReference type="InterPro" id="IPR001304">
    <property type="entry name" value="C-type_lectin-like"/>
</dbReference>
<dbReference type="Pfam" id="PF00059">
    <property type="entry name" value="Lectin_C"/>
    <property type="match status" value="1"/>
</dbReference>
<organism evidence="2 3">
    <name type="scientific">Littorina saxatilis</name>
    <dbReference type="NCBI Taxonomy" id="31220"/>
    <lineage>
        <taxon>Eukaryota</taxon>
        <taxon>Metazoa</taxon>
        <taxon>Spiralia</taxon>
        <taxon>Lophotrochozoa</taxon>
        <taxon>Mollusca</taxon>
        <taxon>Gastropoda</taxon>
        <taxon>Caenogastropoda</taxon>
        <taxon>Littorinimorpha</taxon>
        <taxon>Littorinoidea</taxon>
        <taxon>Littorinidae</taxon>
        <taxon>Littorina</taxon>
    </lineage>
</organism>